<sequence length="125" mass="13795">MIVLDASALLAFLFHEVGHEQVAPYLDDCCISTVNLSEVIGRFVRDGHDAEAVLNKILSTNIKMVPFSVQQAGIAALLLPLTKPFGLSFADRACLSLAMMQKISVITADRIWQQVDLDIDIRLIR</sequence>
<dbReference type="AlphaFoldDB" id="A0A3B0VD85"/>
<organism evidence="2">
    <name type="scientific">hydrothermal vent metagenome</name>
    <dbReference type="NCBI Taxonomy" id="652676"/>
    <lineage>
        <taxon>unclassified sequences</taxon>
        <taxon>metagenomes</taxon>
        <taxon>ecological metagenomes</taxon>
    </lineage>
</organism>
<accession>A0A3B0VD85</accession>
<evidence type="ECO:0000259" key="1">
    <source>
        <dbReference type="Pfam" id="PF01850"/>
    </source>
</evidence>
<reference evidence="2" key="1">
    <citation type="submission" date="2018-06" db="EMBL/GenBank/DDBJ databases">
        <authorList>
            <person name="Zhirakovskaya E."/>
        </authorList>
    </citation>
    <scope>NUCLEOTIDE SEQUENCE</scope>
</reference>
<dbReference type="SUPFAM" id="SSF88723">
    <property type="entry name" value="PIN domain-like"/>
    <property type="match status" value="1"/>
</dbReference>
<dbReference type="CDD" id="cd18682">
    <property type="entry name" value="PIN_VapC-like"/>
    <property type="match status" value="1"/>
</dbReference>
<proteinExistence type="predicted"/>
<gene>
    <name evidence="2" type="ORF">MNBD_CHLOROFLEXI01-3823</name>
</gene>
<protein>
    <recommendedName>
        <fullName evidence="1">PIN domain-containing protein</fullName>
    </recommendedName>
</protein>
<dbReference type="InterPro" id="IPR002716">
    <property type="entry name" value="PIN_dom"/>
</dbReference>
<name>A0A3B0VD85_9ZZZZ</name>
<dbReference type="InterPro" id="IPR029060">
    <property type="entry name" value="PIN-like_dom_sf"/>
</dbReference>
<evidence type="ECO:0000313" key="2">
    <source>
        <dbReference type="EMBL" id="VAW29906.1"/>
    </source>
</evidence>
<feature type="domain" description="PIN" evidence="1">
    <location>
        <begin position="2"/>
        <end position="116"/>
    </location>
</feature>
<dbReference type="EMBL" id="UOEU01000012">
    <property type="protein sequence ID" value="VAW29906.1"/>
    <property type="molecule type" value="Genomic_DNA"/>
</dbReference>
<dbReference type="Gene3D" id="3.40.50.1010">
    <property type="entry name" value="5'-nuclease"/>
    <property type="match status" value="1"/>
</dbReference>
<dbReference type="Pfam" id="PF01850">
    <property type="entry name" value="PIN"/>
    <property type="match status" value="1"/>
</dbReference>